<evidence type="ECO:0000313" key="1">
    <source>
        <dbReference type="EMBL" id="KKL12881.1"/>
    </source>
</evidence>
<organism evidence="1">
    <name type="scientific">marine sediment metagenome</name>
    <dbReference type="NCBI Taxonomy" id="412755"/>
    <lineage>
        <taxon>unclassified sequences</taxon>
        <taxon>metagenomes</taxon>
        <taxon>ecological metagenomes</taxon>
    </lineage>
</organism>
<protein>
    <submittedName>
        <fullName evidence="1">Uncharacterized protein</fullName>
    </submittedName>
</protein>
<reference evidence="1" key="1">
    <citation type="journal article" date="2015" name="Nature">
        <title>Complex archaea that bridge the gap between prokaryotes and eukaryotes.</title>
        <authorList>
            <person name="Spang A."/>
            <person name="Saw J.H."/>
            <person name="Jorgensen S.L."/>
            <person name="Zaremba-Niedzwiedzka K."/>
            <person name="Martijn J."/>
            <person name="Lind A.E."/>
            <person name="van Eijk R."/>
            <person name="Schleper C."/>
            <person name="Guy L."/>
            <person name="Ettema T.J."/>
        </authorList>
    </citation>
    <scope>NUCLEOTIDE SEQUENCE</scope>
</reference>
<accession>A0A0F9D4Z6</accession>
<feature type="non-terminal residue" evidence="1">
    <location>
        <position position="487"/>
    </location>
</feature>
<sequence length="487" mass="56527">IMIDPFNNTITGLEVFDNYNNLSLSSLNNVGFGDSLDVYFRLNNETQEFPLYEMSLPLMALFDNNTNMLFGLSLLEWDNSIDKYHAKFAIMEDVKDDGVENYNLKLVYIPTEVETQVNSTQGISIDLIAQNISQISLKNEREIIFNPDYSFTLNTKFNINFGEEWHILGYILDNSTYYRTREIIPYKATDPIGAETMTEYPVDLHGLIGDSEFVDRDNFLLEYIDRENYNEITPLYEVVNGSIAYQDYRIMAAWIDYYAYYRTDYPNQFMLIINWTANNEDLIAFDTDFLITYKVMQGNKITPAVFETFEKVAVPIDFRQFSYDTFEWESQGWTDREILNTNTVQENSTIFINVAQDQTIQVDNSSIGSGIIDLVQVWNKTGGTFELLNNTYYNYSISTQNGVDALRLTYTGITTTDIKIEYSYIPIITLTHYPLESMLSNSTIKILLDDHYIDSQLVFNVDYNISGENFDELIFYTFKTSLYPEYG</sequence>
<feature type="non-terminal residue" evidence="1">
    <location>
        <position position="1"/>
    </location>
</feature>
<dbReference type="AlphaFoldDB" id="A0A0F9D4Z6"/>
<name>A0A0F9D4Z6_9ZZZZ</name>
<dbReference type="EMBL" id="LAZR01041088">
    <property type="protein sequence ID" value="KKL12881.1"/>
    <property type="molecule type" value="Genomic_DNA"/>
</dbReference>
<comment type="caution">
    <text evidence="1">The sequence shown here is derived from an EMBL/GenBank/DDBJ whole genome shotgun (WGS) entry which is preliminary data.</text>
</comment>
<gene>
    <name evidence="1" type="ORF">LCGC14_2531330</name>
</gene>
<proteinExistence type="predicted"/>